<keyword evidence="3" id="KW-0812">Transmembrane</keyword>
<keyword evidence="1" id="KW-0175">Coiled coil</keyword>
<evidence type="ECO:0000313" key="6">
    <source>
        <dbReference type="Proteomes" id="UP000220158"/>
    </source>
</evidence>
<dbReference type="Gene3D" id="3.30.530.20">
    <property type="match status" value="1"/>
</dbReference>
<dbReference type="PANTHER" id="PTHR10658">
    <property type="entry name" value="PHOSPHATIDYLINOSITOL TRANSFER PROTEIN"/>
    <property type="match status" value="1"/>
</dbReference>
<evidence type="ECO:0000313" key="5">
    <source>
        <dbReference type="EMBL" id="CRH01581.1"/>
    </source>
</evidence>
<accession>A0A1J1H9G3</accession>
<gene>
    <name evidence="5" type="ORF">PRELSG_1246800</name>
</gene>
<dbReference type="GO" id="GO:0071944">
    <property type="term" value="C:cell periphery"/>
    <property type="evidence" value="ECO:0007669"/>
    <property type="project" value="UniProtKB-ARBA"/>
</dbReference>
<dbReference type="SUPFAM" id="SSF50729">
    <property type="entry name" value="PH domain-like"/>
    <property type="match status" value="1"/>
</dbReference>
<feature type="compositionally biased region" description="Polar residues" evidence="2">
    <location>
        <begin position="403"/>
        <end position="418"/>
    </location>
</feature>
<feature type="transmembrane region" description="Helical" evidence="3">
    <location>
        <begin position="1010"/>
        <end position="1029"/>
    </location>
</feature>
<dbReference type="InterPro" id="IPR001666">
    <property type="entry name" value="PI_transfer"/>
</dbReference>
<evidence type="ECO:0000259" key="4">
    <source>
        <dbReference type="PROSITE" id="PS50003"/>
    </source>
</evidence>
<dbReference type="GO" id="GO:0008526">
    <property type="term" value="F:phosphatidylinositol transfer activity"/>
    <property type="evidence" value="ECO:0007669"/>
    <property type="project" value="UniProtKB-ARBA"/>
</dbReference>
<dbReference type="InterPro" id="IPR011993">
    <property type="entry name" value="PH-like_dom_sf"/>
</dbReference>
<dbReference type="Gene3D" id="2.30.29.30">
    <property type="entry name" value="Pleckstrin-homology domain (PH domain)/Phosphotyrosine-binding domain (PTB)"/>
    <property type="match status" value="1"/>
</dbReference>
<dbReference type="VEuPathDB" id="PlasmoDB:PRELSG_1246800"/>
<dbReference type="PRINTS" id="PR00391">
    <property type="entry name" value="PITRANSFER"/>
</dbReference>
<keyword evidence="3" id="KW-1133">Transmembrane helix</keyword>
<dbReference type="Pfam" id="PF02121">
    <property type="entry name" value="IP_trans"/>
    <property type="match status" value="1"/>
</dbReference>
<feature type="domain" description="PH" evidence="4">
    <location>
        <begin position="528"/>
        <end position="625"/>
    </location>
</feature>
<dbReference type="FunFam" id="3.30.530.20:FF:000028">
    <property type="entry name" value="Phosphatidylinositol transfer protein 5"/>
    <property type="match status" value="1"/>
</dbReference>
<dbReference type="Proteomes" id="UP000220158">
    <property type="component" value="Chromosome 12"/>
</dbReference>
<feature type="transmembrane region" description="Helical" evidence="3">
    <location>
        <begin position="914"/>
        <end position="935"/>
    </location>
</feature>
<dbReference type="OMA" id="GMFYSWK"/>
<sequence>MKLVEFRLAMPLTLEEYKLCQLYLVAKASLEDSEKNLNSLEKNENESKKGIVILKNESYINDNGLPGQYTYKRINLLNKLPKWLLNFIDAKYCILDEKSWNSYPYLKTVYESSGFPKAKIQVESAHHMGFNTEDNALNIPEDLLPLRKIIYIDIVNDKVSYKDYNPKEDPSLFYSEKAKRGKLDEKWKENSTTIMTCYKLFTINIPYFGIFCSRIENWIISSLKDNILKYHRKAFCWIDEWFDLTIEDIRNIEKDVQKKLNHFWNESESNNGDQVNNEEKSLEVQDCDTTTNYNNEKNIDKCDNIDNINNNNLDNLNSKETTTHIYENKKISSSSITSITIGSNKNDTKNFFHNESLNKVSYMNIHNNSYDNNSFVNNNNIPLQKDTKKESNIKNEKELIKTSSHSLNTDNDNLDTVTKNISENEKKEKKKKKKKEECIINESFNKPKKKEFMKFSADDKASSSSENTTSKSSFVSSRKVILKVNSLKENDLNKNQFIENVNKIKKNEEKQNKDESNNFFFFKKNSDSNEFGEYLYRLNDGMFYSWKLRYFVIKNNKLCYYLNDKKSELKGEIDLLNAQIQWIGEYKGRSSVFVINSYSKNVVYLSSDDEIQTKKCMIDIQMATLLNNENVKNEMGEEKTSKLKLSNTKNFDLPIKKNNIIENVHIENKNKIHTNKRNEQIDFKNKDILNTENICIENTNNEILFNNNNYLNEESNKDRIICKNRKYDSIHSKNFNYKNNIHIEDNKDSYMKHNNIIFKENEHIFNKEIIKNEVENSLNTKRNNNFSKDQNLNNNNSEVFNLYKKNDSFKFDKVYFHDGNEEKENIMPSNEEKINVKCKSLKDIKNKTSYFSNWRNVEKIKLNNDLAHDDIKSFFNNLNIDTNKVNLNSLQELTDHIKNLSIYKMNSGNKNIDLFYFIFNIFSMFSCLYSFITLYIYFKSIFYFLFFFFFCIFIFFYNKNISSSYLNNIYRCSVNVPVNINYLMAFLASDNKYHLGESNKKLFKTKKTNLYYAFSSFNIYFDNFFLNMFSDLFKPRNSFYSQYTCECTNNNIYNKENEYMRSYVFIQYTNKNAKKFFRMSNFNEEIYNSNFSWNKKIVHYLNEINNNISKKTEDKNIKKKIISVDNQNNISYVELRTNKNYTESIHRNNNNIDDSKNNGSLNNLNSEVNNLNNLMKNKIGNMDTFHSENTFNIYDNRKNVDTFFVKIRNIFFYWVLFKSKYLFKYFKKKFHNKYVDMEGFDIFLVKEKDQDLCEINYFTCYNFKSYLFNGLLNFSRCLNINSLSSSNSWRKFNVENLSRDNEYEEICNDKITKNNLLHIEKRGIEKDICKKIFFNMNNENNSKSIINYIYDLTYNGYLNSKYISLIKNPDDVFFIINLSKTFLYIIEYIRLYEIQQINLMNKYINNSKNNLDFSDDIFISNVILLLKSLNFLYYTFSNSFILSKQNEKFECSFDHSTVSMTMKSSIPLSFFLIAENFKSKAKIISDLNLTTLGDFDEIKIIIDNEIQIKSDNNYQINLRYPNIYLKNILHGHLCFSFCDKLVIKDSLGNCADIMFIDKSKYKGKFFGVIKRKETVTDILRGNVFDKIILNEDKEFSSIEEIRINVTHKKNIKNSTTLSSDYLKLSHIIEEKYQKNRSI</sequence>
<dbReference type="OrthoDB" id="18453at2759"/>
<dbReference type="SUPFAM" id="SSF55961">
    <property type="entry name" value="Bet v1-like"/>
    <property type="match status" value="1"/>
</dbReference>
<feature type="coiled-coil region" evidence="1">
    <location>
        <begin position="23"/>
        <end position="50"/>
    </location>
</feature>
<dbReference type="Pfam" id="PF00169">
    <property type="entry name" value="PH"/>
    <property type="match status" value="1"/>
</dbReference>
<reference evidence="5 6" key="1">
    <citation type="submission" date="2015-04" db="EMBL/GenBank/DDBJ databases">
        <authorList>
            <consortium name="Pathogen Informatics"/>
        </authorList>
    </citation>
    <scope>NUCLEOTIDE SEQUENCE [LARGE SCALE GENOMIC DNA]</scope>
    <source>
        <strain evidence="5 6">SGS1</strain>
    </source>
</reference>
<dbReference type="InterPro" id="IPR055261">
    <property type="entry name" value="PI_transfer_N"/>
</dbReference>
<dbReference type="RefSeq" id="XP_028534580.1">
    <property type="nucleotide sequence ID" value="XM_028678274.1"/>
</dbReference>
<dbReference type="InterPro" id="IPR001849">
    <property type="entry name" value="PH_domain"/>
</dbReference>
<keyword evidence="6" id="KW-1185">Reference proteome</keyword>
<dbReference type="InterPro" id="IPR037239">
    <property type="entry name" value="OSBP_sf"/>
</dbReference>
<dbReference type="SUPFAM" id="SSF144000">
    <property type="entry name" value="Oxysterol-binding protein-like"/>
    <property type="match status" value="1"/>
</dbReference>
<feature type="transmembrane region" description="Helical" evidence="3">
    <location>
        <begin position="941"/>
        <end position="958"/>
    </location>
</feature>
<dbReference type="GeneID" id="39737712"/>
<name>A0A1J1H9G3_PLARL</name>
<dbReference type="PROSITE" id="PS50003">
    <property type="entry name" value="PH_DOMAIN"/>
    <property type="match status" value="1"/>
</dbReference>
<protein>
    <submittedName>
        <fullName evidence="5">Phosphatidylinositol transfer protein, putative</fullName>
    </submittedName>
</protein>
<dbReference type="SMART" id="SM00233">
    <property type="entry name" value="PH"/>
    <property type="match status" value="1"/>
</dbReference>
<dbReference type="InterPro" id="IPR023393">
    <property type="entry name" value="START-like_dom_sf"/>
</dbReference>
<evidence type="ECO:0000256" key="1">
    <source>
        <dbReference type="SAM" id="Coils"/>
    </source>
</evidence>
<proteinExistence type="predicted"/>
<organism evidence="5 6">
    <name type="scientific">Plasmodium relictum</name>
    <dbReference type="NCBI Taxonomy" id="85471"/>
    <lineage>
        <taxon>Eukaryota</taxon>
        <taxon>Sar</taxon>
        <taxon>Alveolata</taxon>
        <taxon>Apicomplexa</taxon>
        <taxon>Aconoidasida</taxon>
        <taxon>Haemosporida</taxon>
        <taxon>Plasmodiidae</taxon>
        <taxon>Plasmodium</taxon>
        <taxon>Plasmodium (Haemamoeba)</taxon>
    </lineage>
</organism>
<keyword evidence="3" id="KW-0472">Membrane</keyword>
<evidence type="ECO:0000256" key="3">
    <source>
        <dbReference type="SAM" id="Phobius"/>
    </source>
</evidence>
<feature type="region of interest" description="Disordered" evidence="2">
    <location>
        <begin position="403"/>
        <end position="435"/>
    </location>
</feature>
<dbReference type="EMBL" id="LN835307">
    <property type="protein sequence ID" value="CRH01581.1"/>
    <property type="molecule type" value="Genomic_DNA"/>
</dbReference>
<dbReference type="KEGG" id="prel:PRELSG_1246800"/>
<evidence type="ECO:0000256" key="2">
    <source>
        <dbReference type="SAM" id="MobiDB-lite"/>
    </source>
</evidence>
<dbReference type="PANTHER" id="PTHR10658:SF11">
    <property type="entry name" value="VIBRATOR, ISOFORM B"/>
    <property type="match status" value="1"/>
</dbReference>
<dbReference type="GO" id="GO:0005737">
    <property type="term" value="C:cytoplasm"/>
    <property type="evidence" value="ECO:0007669"/>
    <property type="project" value="UniProtKB-ARBA"/>
</dbReference>